<dbReference type="KEGG" id="bvs:BARVI_02560"/>
<proteinExistence type="predicted"/>
<evidence type="ECO:0000313" key="3">
    <source>
        <dbReference type="Proteomes" id="UP000018901"/>
    </source>
</evidence>
<dbReference type="Gene3D" id="3.40.50.1580">
    <property type="entry name" value="Nucleoside phosphorylase domain"/>
    <property type="match status" value="1"/>
</dbReference>
<evidence type="ECO:0000259" key="1">
    <source>
        <dbReference type="Pfam" id="PF01048"/>
    </source>
</evidence>
<keyword evidence="3" id="KW-1185">Reference proteome</keyword>
<dbReference type="HOGENOM" id="CLU_443246_0_0_10"/>
<dbReference type="OrthoDB" id="9797415at2"/>
<dbReference type="InterPro" id="IPR035994">
    <property type="entry name" value="Nucleoside_phosphorylase_sf"/>
</dbReference>
<dbReference type="InterPro" id="IPR000845">
    <property type="entry name" value="Nucleoside_phosphorylase_d"/>
</dbReference>
<sequence>MKQIFNQAKWDKLCEPSFKEIDFSQLNRLPIKPLIALAVVNEIEKKAVLSSLKSIPKTNKKYKVVYKKQTYYLGLFGLYPSVVVQSGMGIDGPMDATLTIHETIQTWKINVVVAIGVAMGLKPGKHHLGDVLVSQTILNYNKNKVIPNSQINRSVRPMSSIPLFDRFKNRTNWQYYDENNRKCNVHLGLIITGGSVVDDPELALKLSKEYPDAIGNEMEASGVWAASEREDVHWIVVKGICDWGMGKTDDYQPLAASAAVSLCKQIFKSKTALSGIVKNNNTPKSTSNRVKVNSLKLYYYRLENNITTQQLALKTGISEIKLKKLESFNASALKFDHSEFPECTLNEIRKIERVICNGRRILRIENTSKDYMGYLLSYYFKGKLKQKYTGIKAIVFDFDGTLTKNHDRYSTWQKIWLKLGYTVNDCNELHERFSQNEFSHQEWCNKTCEKFQEKGMTNRILSEVANEISLIEGTIPTLKKMNDNNIHLFIASGSIRDVIIKVIGENNVHLFEEIKANRMEFDKNGRLKRIIGTKYDFDGKRDFVEKVAQALDINTCNILFVGNSNNDQLAYQSGAVTLCVNPDLTDPQNKKIWHNAIYEMQNLNEIMSYVDLNEVS</sequence>
<dbReference type="GO" id="GO:0009116">
    <property type="term" value="P:nucleoside metabolic process"/>
    <property type="evidence" value="ECO:0007669"/>
    <property type="project" value="InterPro"/>
</dbReference>
<accession>W0EVM8</accession>
<dbReference type="SUPFAM" id="SSF53167">
    <property type="entry name" value="Purine and uridine phosphorylases"/>
    <property type="match status" value="1"/>
</dbReference>
<name>W0EVM8_9BACT</name>
<reference evidence="2 3" key="1">
    <citation type="submission" date="2013-12" db="EMBL/GenBank/DDBJ databases">
        <authorList>
            <consortium name="DOE Joint Genome Institute"/>
            <person name="Eisen J."/>
            <person name="Huntemann M."/>
            <person name="Han J."/>
            <person name="Chen A."/>
            <person name="Kyrpides N."/>
            <person name="Mavromatis K."/>
            <person name="Markowitz V."/>
            <person name="Palaniappan K."/>
            <person name="Ivanova N."/>
            <person name="Schaumberg A."/>
            <person name="Pati A."/>
            <person name="Liolios K."/>
            <person name="Nordberg H.P."/>
            <person name="Cantor M.N."/>
            <person name="Hua S.X."/>
            <person name="Woyke T."/>
        </authorList>
    </citation>
    <scope>NUCLEOTIDE SEQUENCE [LARGE SCALE GENOMIC DNA]</scope>
    <source>
        <strain evidence="3">DSM 18177</strain>
    </source>
</reference>
<dbReference type="SUPFAM" id="SSF56784">
    <property type="entry name" value="HAD-like"/>
    <property type="match status" value="1"/>
</dbReference>
<gene>
    <name evidence="2" type="ORF">BARVI_02560</name>
</gene>
<dbReference type="GO" id="GO:0008782">
    <property type="term" value="F:adenosylhomocysteine nucleosidase activity"/>
    <property type="evidence" value="ECO:0007669"/>
    <property type="project" value="TreeGrafter"/>
</dbReference>
<dbReference type="PANTHER" id="PTHR46832">
    <property type="entry name" value="5'-METHYLTHIOADENOSINE/S-ADENOSYLHOMOCYSTEINE NUCLEOSIDASE"/>
    <property type="match status" value="1"/>
</dbReference>
<feature type="domain" description="Nucleoside phosphorylase" evidence="1">
    <location>
        <begin position="56"/>
        <end position="250"/>
    </location>
</feature>
<dbReference type="AlphaFoldDB" id="W0EVM8"/>
<dbReference type="EMBL" id="CP007034">
    <property type="protein sequence ID" value="AHF13608.1"/>
    <property type="molecule type" value="Genomic_DNA"/>
</dbReference>
<dbReference type="Gene3D" id="3.40.50.1000">
    <property type="entry name" value="HAD superfamily/HAD-like"/>
    <property type="match status" value="1"/>
</dbReference>
<dbReference type="GO" id="GO:0005829">
    <property type="term" value="C:cytosol"/>
    <property type="evidence" value="ECO:0007669"/>
    <property type="project" value="TreeGrafter"/>
</dbReference>
<dbReference type="RefSeq" id="WP_025277709.1">
    <property type="nucleotide sequence ID" value="NZ_CP007034.1"/>
</dbReference>
<protein>
    <recommendedName>
        <fullName evidence="1">Nucleoside phosphorylase domain-containing protein</fullName>
    </recommendedName>
</protein>
<dbReference type="GO" id="GO:0019284">
    <property type="term" value="P:L-methionine salvage from S-adenosylmethionine"/>
    <property type="evidence" value="ECO:0007669"/>
    <property type="project" value="TreeGrafter"/>
</dbReference>
<dbReference type="Pfam" id="PF01048">
    <property type="entry name" value="PNP_UDP_1"/>
    <property type="match status" value="1"/>
</dbReference>
<dbReference type="InterPro" id="IPR036412">
    <property type="entry name" value="HAD-like_sf"/>
</dbReference>
<dbReference type="Pfam" id="PF00702">
    <property type="entry name" value="Hydrolase"/>
    <property type="match status" value="1"/>
</dbReference>
<dbReference type="STRING" id="880074.BARVI_02560"/>
<evidence type="ECO:0000313" key="2">
    <source>
        <dbReference type="EMBL" id="AHF13608.1"/>
    </source>
</evidence>
<dbReference type="PANTHER" id="PTHR46832:SF1">
    <property type="entry name" value="5'-METHYLTHIOADENOSINE_S-ADENOSYLHOMOCYSTEINE NUCLEOSIDASE"/>
    <property type="match status" value="1"/>
</dbReference>
<dbReference type="eggNOG" id="COG0775">
    <property type="taxonomic scope" value="Bacteria"/>
</dbReference>
<dbReference type="Proteomes" id="UP000018901">
    <property type="component" value="Chromosome"/>
</dbReference>
<dbReference type="GeneID" id="90528337"/>
<dbReference type="InterPro" id="IPR023214">
    <property type="entry name" value="HAD_sf"/>
</dbReference>
<organism evidence="2 3">
    <name type="scientific">Barnesiella viscericola DSM 18177</name>
    <dbReference type="NCBI Taxonomy" id="880074"/>
    <lineage>
        <taxon>Bacteria</taxon>
        <taxon>Pseudomonadati</taxon>
        <taxon>Bacteroidota</taxon>
        <taxon>Bacteroidia</taxon>
        <taxon>Bacteroidales</taxon>
        <taxon>Barnesiellaceae</taxon>
        <taxon>Barnesiella</taxon>
    </lineage>
</organism>
<dbReference type="GO" id="GO:0008930">
    <property type="term" value="F:methylthioadenosine nucleosidase activity"/>
    <property type="evidence" value="ECO:0007669"/>
    <property type="project" value="TreeGrafter"/>
</dbReference>